<organism evidence="1 2">
    <name type="scientific">Caerostris darwini</name>
    <dbReference type="NCBI Taxonomy" id="1538125"/>
    <lineage>
        <taxon>Eukaryota</taxon>
        <taxon>Metazoa</taxon>
        <taxon>Ecdysozoa</taxon>
        <taxon>Arthropoda</taxon>
        <taxon>Chelicerata</taxon>
        <taxon>Arachnida</taxon>
        <taxon>Araneae</taxon>
        <taxon>Araneomorphae</taxon>
        <taxon>Entelegynae</taxon>
        <taxon>Araneoidea</taxon>
        <taxon>Araneidae</taxon>
        <taxon>Caerostris</taxon>
    </lineage>
</organism>
<dbReference type="EMBL" id="BPLQ01011076">
    <property type="protein sequence ID" value="GIY55360.1"/>
    <property type="molecule type" value="Genomic_DNA"/>
</dbReference>
<comment type="caution">
    <text evidence="1">The sequence shown here is derived from an EMBL/GenBank/DDBJ whole genome shotgun (WGS) entry which is preliminary data.</text>
</comment>
<name>A0AAV4UC32_9ARAC</name>
<evidence type="ECO:0000313" key="1">
    <source>
        <dbReference type="EMBL" id="GIY55360.1"/>
    </source>
</evidence>
<reference evidence="1 2" key="1">
    <citation type="submission" date="2021-06" db="EMBL/GenBank/DDBJ databases">
        <title>Caerostris darwini draft genome.</title>
        <authorList>
            <person name="Kono N."/>
            <person name="Arakawa K."/>
        </authorList>
    </citation>
    <scope>NUCLEOTIDE SEQUENCE [LARGE SCALE GENOMIC DNA]</scope>
</reference>
<evidence type="ECO:0000313" key="2">
    <source>
        <dbReference type="Proteomes" id="UP001054837"/>
    </source>
</evidence>
<gene>
    <name evidence="1" type="ORF">CDAR_65971</name>
</gene>
<proteinExistence type="predicted"/>
<dbReference type="AlphaFoldDB" id="A0AAV4UC32"/>
<protein>
    <submittedName>
        <fullName evidence="1">Uncharacterized protein</fullName>
    </submittedName>
</protein>
<dbReference type="Proteomes" id="UP001054837">
    <property type="component" value="Unassembled WGS sequence"/>
</dbReference>
<sequence>MLKVFRRNKTFLDLTITGGSRIGGGSGREDTSCVHELFFNKLLERVLCRNLFDWTSMERFLFRHLATCFFEGEEKSAIPASAVEKR</sequence>
<accession>A0AAV4UC32</accession>
<keyword evidence="2" id="KW-1185">Reference proteome</keyword>